<comment type="caution">
    <text evidence="9">The sequence shown here is derived from an EMBL/GenBank/DDBJ whole genome shotgun (WGS) entry which is preliminary data.</text>
</comment>
<gene>
    <name evidence="9" type="ORF">ACFFTO_01325</name>
</gene>
<dbReference type="Gene3D" id="3.30.379.10">
    <property type="entry name" value="Chitobiase/beta-hexosaminidase domain 2-like"/>
    <property type="match status" value="1"/>
</dbReference>
<keyword evidence="4" id="KW-0378">Hydrolase</keyword>
<feature type="signal peptide" evidence="6">
    <location>
        <begin position="1"/>
        <end position="34"/>
    </location>
</feature>
<keyword evidence="6" id="KW-0732">Signal</keyword>
<evidence type="ECO:0000313" key="9">
    <source>
        <dbReference type="EMBL" id="MFB9682805.1"/>
    </source>
</evidence>
<feature type="chain" id="PRO_5047105630" description="beta-N-acetylhexosaminidase" evidence="6">
    <location>
        <begin position="35"/>
        <end position="542"/>
    </location>
</feature>
<feature type="domain" description="Beta-hexosaminidase bacterial type N-terminal" evidence="8">
    <location>
        <begin position="43"/>
        <end position="178"/>
    </location>
</feature>
<evidence type="ECO:0000259" key="8">
    <source>
        <dbReference type="Pfam" id="PF02838"/>
    </source>
</evidence>
<dbReference type="EC" id="3.2.1.52" evidence="3"/>
<feature type="domain" description="Glycoside hydrolase family 20 catalytic" evidence="7">
    <location>
        <begin position="181"/>
        <end position="501"/>
    </location>
</feature>
<dbReference type="Proteomes" id="UP001589535">
    <property type="component" value="Unassembled WGS sequence"/>
</dbReference>
<evidence type="ECO:0000259" key="7">
    <source>
        <dbReference type="Pfam" id="PF00728"/>
    </source>
</evidence>
<dbReference type="Pfam" id="PF02838">
    <property type="entry name" value="Glyco_hydro_20b"/>
    <property type="match status" value="1"/>
</dbReference>
<dbReference type="PANTHER" id="PTHR22600">
    <property type="entry name" value="BETA-HEXOSAMINIDASE"/>
    <property type="match status" value="1"/>
</dbReference>
<evidence type="ECO:0000256" key="2">
    <source>
        <dbReference type="ARBA" id="ARBA00006285"/>
    </source>
</evidence>
<dbReference type="PRINTS" id="PR00738">
    <property type="entry name" value="GLHYDRLASE20"/>
</dbReference>
<dbReference type="SUPFAM" id="SSF55545">
    <property type="entry name" value="beta-N-acetylhexosaminidase-like domain"/>
    <property type="match status" value="1"/>
</dbReference>
<proteinExistence type="inferred from homology"/>
<dbReference type="InterPro" id="IPR017853">
    <property type="entry name" value="GH"/>
</dbReference>
<comment type="catalytic activity">
    <reaction evidence="1">
        <text>Hydrolysis of terminal non-reducing N-acetyl-D-hexosamine residues in N-acetyl-beta-D-hexosaminides.</text>
        <dbReference type="EC" id="3.2.1.52"/>
    </reaction>
</comment>
<sequence>MVQSTTDRRRFRGLFLVLALVAGLVVPAAQPAVAADGVPSLARVVPAPVSVQPANGVTFELRPWSVLSYDPRLPRARQVADGFAAQLRPATGFPLPVVPAVPGLTPPGIALQLGGGEQLGGEGYRLDIGADSVRIKANRAEGLYHGVQTVRQLLPAKAERTSVQPGPWPLPGGSVTDYPRYAYRSAMLDVARHFWTVPEVKKYIDDIARYKINYLHLHLTDDQGWRLAINGWPRLTSVGGATGVGGERGGYFTQDDYRAIVAYADAHFMTVIPEIEGPSHANAARSSYAELNCDGVAPPVFTDIYGSPYSTLCLSKEITYRFLDDVIRQVAALTPGPYLNIGGDEAKDVPKDQYRAYVQRVQAIVAKYGKKLIGWQELTGSADPARTTAQIWFPEEADSPAIADASRHGTKLIMSPAEHAYLDMKYDEDNPGYPVGQFWAGFIEVRDAYEWDPETVIPGIDVKSVIGVSAPLFTELVFERPDVDVLAFPRLPAIAELGWSPAAAHDWNSFRDRLAAQGPHWDLTGVGYYRSPQIDWPPRETR</sequence>
<evidence type="ECO:0000256" key="3">
    <source>
        <dbReference type="ARBA" id="ARBA00012663"/>
    </source>
</evidence>
<name>A0ABV5TUL7_9PSEU</name>
<dbReference type="PANTHER" id="PTHR22600:SF57">
    <property type="entry name" value="BETA-N-ACETYLHEXOSAMINIDASE"/>
    <property type="match status" value="1"/>
</dbReference>
<comment type="similarity">
    <text evidence="2">Belongs to the glycosyl hydrolase 20 family.</text>
</comment>
<dbReference type="InterPro" id="IPR025705">
    <property type="entry name" value="Beta_hexosaminidase_sua/sub"/>
</dbReference>
<evidence type="ECO:0000256" key="6">
    <source>
        <dbReference type="SAM" id="SignalP"/>
    </source>
</evidence>
<keyword evidence="10" id="KW-1185">Reference proteome</keyword>
<keyword evidence="5" id="KW-0326">Glycosidase</keyword>
<accession>A0ABV5TUL7</accession>
<reference evidence="9 10" key="1">
    <citation type="submission" date="2024-09" db="EMBL/GenBank/DDBJ databases">
        <authorList>
            <person name="Sun Q."/>
            <person name="Mori K."/>
        </authorList>
    </citation>
    <scope>NUCLEOTIDE SEQUENCE [LARGE SCALE GENOMIC DNA]</scope>
    <source>
        <strain evidence="9 10">JCM 13852</strain>
    </source>
</reference>
<organism evidence="9 10">
    <name type="scientific">Amycolatopsis plumensis</name>
    <dbReference type="NCBI Taxonomy" id="236508"/>
    <lineage>
        <taxon>Bacteria</taxon>
        <taxon>Bacillati</taxon>
        <taxon>Actinomycetota</taxon>
        <taxon>Actinomycetes</taxon>
        <taxon>Pseudonocardiales</taxon>
        <taxon>Pseudonocardiaceae</taxon>
        <taxon>Amycolatopsis</taxon>
    </lineage>
</organism>
<dbReference type="InterPro" id="IPR015882">
    <property type="entry name" value="HEX_bac_N"/>
</dbReference>
<dbReference type="EMBL" id="JBHMBK010000001">
    <property type="protein sequence ID" value="MFB9682805.1"/>
    <property type="molecule type" value="Genomic_DNA"/>
</dbReference>
<evidence type="ECO:0000256" key="1">
    <source>
        <dbReference type="ARBA" id="ARBA00001231"/>
    </source>
</evidence>
<dbReference type="Gene3D" id="3.20.20.80">
    <property type="entry name" value="Glycosidases"/>
    <property type="match status" value="1"/>
</dbReference>
<dbReference type="InterPro" id="IPR015883">
    <property type="entry name" value="Glyco_hydro_20_cat"/>
</dbReference>
<evidence type="ECO:0000256" key="5">
    <source>
        <dbReference type="ARBA" id="ARBA00023295"/>
    </source>
</evidence>
<dbReference type="CDD" id="cd06568">
    <property type="entry name" value="GH20_SpHex_like"/>
    <property type="match status" value="1"/>
</dbReference>
<dbReference type="InterPro" id="IPR029018">
    <property type="entry name" value="Hex-like_dom2"/>
</dbReference>
<dbReference type="Pfam" id="PF00728">
    <property type="entry name" value="Glyco_hydro_20"/>
    <property type="match status" value="1"/>
</dbReference>
<dbReference type="RefSeq" id="WP_378188803.1">
    <property type="nucleotide sequence ID" value="NZ_JBHMBK010000001.1"/>
</dbReference>
<evidence type="ECO:0000256" key="4">
    <source>
        <dbReference type="ARBA" id="ARBA00022801"/>
    </source>
</evidence>
<protein>
    <recommendedName>
        <fullName evidence="3">beta-N-acetylhexosaminidase</fullName>
        <ecNumber evidence="3">3.2.1.52</ecNumber>
    </recommendedName>
</protein>
<dbReference type="SUPFAM" id="SSF51445">
    <property type="entry name" value="(Trans)glycosidases"/>
    <property type="match status" value="1"/>
</dbReference>
<evidence type="ECO:0000313" key="10">
    <source>
        <dbReference type="Proteomes" id="UP001589535"/>
    </source>
</evidence>